<keyword evidence="2 5" id="KW-0012">Acyltransferase</keyword>
<dbReference type="PANTHER" id="PTHR10434">
    <property type="entry name" value="1-ACYL-SN-GLYCEROL-3-PHOSPHATE ACYLTRANSFERASE"/>
    <property type="match status" value="1"/>
</dbReference>
<evidence type="ECO:0000313" key="5">
    <source>
        <dbReference type="EMBL" id="RLQ85778.1"/>
    </source>
</evidence>
<dbReference type="RefSeq" id="WP_121658144.1">
    <property type="nucleotide sequence ID" value="NZ_BMEK01000001.1"/>
</dbReference>
<sequence>MTKRPSEPVYSTAVAVGRTLFGGLGLKRIVTGAENIPATGGAVLAITHFGYMDFALTEWMVWGRNRRRVRFLAKKGAFDKPVVGWLLRGMRHISVDMKAGAEAFSQATVALKAGEMLGVFPEAGVNTSFTVRELKTGTIRMAAEAGVPVIPIAVWGGHRLLTKGRKPSLREAFRTPISYAIGEAFTVAPDVDARERTLELRATMQALLDTAQATYPHDGKGAWWQPAHLGGTAPTPEEAAAAEAERQRRKAREAEAKAKAK</sequence>
<dbReference type="GO" id="GO:0006654">
    <property type="term" value="P:phosphatidic acid biosynthetic process"/>
    <property type="evidence" value="ECO:0007669"/>
    <property type="project" value="TreeGrafter"/>
</dbReference>
<dbReference type="OrthoDB" id="3210041at2"/>
<gene>
    <name evidence="5" type="ORF">D9V28_02660</name>
</gene>
<feature type="compositionally biased region" description="Basic and acidic residues" evidence="3">
    <location>
        <begin position="252"/>
        <end position="261"/>
    </location>
</feature>
<proteinExistence type="predicted"/>
<dbReference type="InterPro" id="IPR002123">
    <property type="entry name" value="Plipid/glycerol_acylTrfase"/>
</dbReference>
<evidence type="ECO:0000313" key="6">
    <source>
        <dbReference type="Proteomes" id="UP000282460"/>
    </source>
</evidence>
<dbReference type="SUPFAM" id="SSF69593">
    <property type="entry name" value="Glycerol-3-phosphate (1)-acyltransferase"/>
    <property type="match status" value="1"/>
</dbReference>
<dbReference type="Proteomes" id="UP000282460">
    <property type="component" value="Unassembled WGS sequence"/>
</dbReference>
<evidence type="ECO:0000256" key="3">
    <source>
        <dbReference type="SAM" id="MobiDB-lite"/>
    </source>
</evidence>
<dbReference type="SMART" id="SM00563">
    <property type="entry name" value="PlsC"/>
    <property type="match status" value="1"/>
</dbReference>
<evidence type="ECO:0000259" key="4">
    <source>
        <dbReference type="SMART" id="SM00563"/>
    </source>
</evidence>
<feature type="domain" description="Phospholipid/glycerol acyltransferase" evidence="4">
    <location>
        <begin position="42"/>
        <end position="157"/>
    </location>
</feature>
<dbReference type="EMBL" id="RCWJ01000001">
    <property type="protein sequence ID" value="RLQ85778.1"/>
    <property type="molecule type" value="Genomic_DNA"/>
</dbReference>
<reference evidence="5 6" key="1">
    <citation type="submission" date="2018-10" db="EMBL/GenBank/DDBJ databases">
        <authorList>
            <person name="Li J."/>
        </authorList>
    </citation>
    <scope>NUCLEOTIDE SEQUENCE [LARGE SCALE GENOMIC DNA]</scope>
    <source>
        <strain evidence="5 6">ZD1-4</strain>
    </source>
</reference>
<organism evidence="5 6">
    <name type="scientific">Mycetocola zhadangensis</name>
    <dbReference type="NCBI Taxonomy" id="1164595"/>
    <lineage>
        <taxon>Bacteria</taxon>
        <taxon>Bacillati</taxon>
        <taxon>Actinomycetota</taxon>
        <taxon>Actinomycetes</taxon>
        <taxon>Micrococcales</taxon>
        <taxon>Microbacteriaceae</taxon>
        <taxon>Mycetocola</taxon>
    </lineage>
</organism>
<evidence type="ECO:0000256" key="2">
    <source>
        <dbReference type="ARBA" id="ARBA00023315"/>
    </source>
</evidence>
<dbReference type="AlphaFoldDB" id="A0A3L7J4Z5"/>
<name>A0A3L7J4Z5_9MICO</name>
<dbReference type="CDD" id="cd07989">
    <property type="entry name" value="LPLAT_AGPAT-like"/>
    <property type="match status" value="1"/>
</dbReference>
<comment type="caution">
    <text evidence="5">The sequence shown here is derived from an EMBL/GenBank/DDBJ whole genome shotgun (WGS) entry which is preliminary data.</text>
</comment>
<dbReference type="GO" id="GO:0003841">
    <property type="term" value="F:1-acylglycerol-3-phosphate O-acyltransferase activity"/>
    <property type="evidence" value="ECO:0007669"/>
    <property type="project" value="TreeGrafter"/>
</dbReference>
<dbReference type="PANTHER" id="PTHR10434:SF55">
    <property type="entry name" value="POSSIBLE ACYLTRANSFERASE"/>
    <property type="match status" value="1"/>
</dbReference>
<protein>
    <submittedName>
        <fullName evidence="5">1-acyl-sn-glycerol-3-phosphate acyltransferase</fullName>
    </submittedName>
</protein>
<dbReference type="GO" id="GO:0005886">
    <property type="term" value="C:plasma membrane"/>
    <property type="evidence" value="ECO:0007669"/>
    <property type="project" value="TreeGrafter"/>
</dbReference>
<keyword evidence="1 5" id="KW-0808">Transferase</keyword>
<accession>A0A3L7J4Z5</accession>
<dbReference type="Pfam" id="PF01553">
    <property type="entry name" value="Acyltransferase"/>
    <property type="match status" value="1"/>
</dbReference>
<feature type="region of interest" description="Disordered" evidence="3">
    <location>
        <begin position="225"/>
        <end position="261"/>
    </location>
</feature>
<keyword evidence="6" id="KW-1185">Reference proteome</keyword>
<evidence type="ECO:0000256" key="1">
    <source>
        <dbReference type="ARBA" id="ARBA00022679"/>
    </source>
</evidence>